<dbReference type="EMBL" id="AWXZ01000039">
    <property type="protein sequence ID" value="ESR23270.1"/>
    <property type="molecule type" value="Genomic_DNA"/>
</dbReference>
<dbReference type="InterPro" id="IPR011605">
    <property type="entry name" value="NusB_fam"/>
</dbReference>
<keyword evidence="9" id="KW-1185">Reference proteome</keyword>
<dbReference type="PANTHER" id="PTHR11078">
    <property type="entry name" value="N UTILIZATION SUBSTANCE PROTEIN B-RELATED"/>
    <property type="match status" value="1"/>
</dbReference>
<keyword evidence="2 6" id="KW-0889">Transcription antitermination</keyword>
<dbReference type="eggNOG" id="COG0781">
    <property type="taxonomic scope" value="Bacteria"/>
</dbReference>
<dbReference type="SUPFAM" id="SSF48013">
    <property type="entry name" value="NusB-like"/>
    <property type="match status" value="1"/>
</dbReference>
<dbReference type="GO" id="GO:0006353">
    <property type="term" value="P:DNA-templated transcription termination"/>
    <property type="evidence" value="ECO:0007669"/>
    <property type="project" value="UniProtKB-UniRule"/>
</dbReference>
<organism evidence="8 9">
    <name type="scientific">Lutibaculum baratangense AMV1</name>
    <dbReference type="NCBI Taxonomy" id="631454"/>
    <lineage>
        <taxon>Bacteria</taxon>
        <taxon>Pseudomonadati</taxon>
        <taxon>Pseudomonadota</taxon>
        <taxon>Alphaproteobacteria</taxon>
        <taxon>Hyphomicrobiales</taxon>
        <taxon>Tepidamorphaceae</taxon>
        <taxon>Lutibaculum</taxon>
    </lineage>
</organism>
<dbReference type="Gene3D" id="1.10.940.10">
    <property type="entry name" value="NusB-like"/>
    <property type="match status" value="1"/>
</dbReference>
<evidence type="ECO:0000256" key="2">
    <source>
        <dbReference type="ARBA" id="ARBA00022814"/>
    </source>
</evidence>
<sequence>MQALYQMDVGGRDLLETLAEFESRRLADEVAEDEMVPPDVNFLRDLLRGVVAEQRKVDAEVNRVLAEGWPLKRLDVTLRAILRAAGYELLMRRDVPVRAIISEYVDIARAFFEEGEEPSFANAVLDTLGRRIRADEFPAGRA</sequence>
<accession>V4RJ21</accession>
<evidence type="ECO:0000256" key="1">
    <source>
        <dbReference type="ARBA" id="ARBA00005952"/>
    </source>
</evidence>
<comment type="function">
    <text evidence="6">Involved in transcription antitermination. Required for transcription of ribosomal RNA (rRNA) genes. Binds specifically to the boxA antiterminator sequence of the ribosomal RNA (rrn) operons.</text>
</comment>
<evidence type="ECO:0000256" key="5">
    <source>
        <dbReference type="ARBA" id="ARBA00023163"/>
    </source>
</evidence>
<feature type="domain" description="NusB/RsmB/TIM44" evidence="7">
    <location>
        <begin position="1"/>
        <end position="128"/>
    </location>
</feature>
<keyword evidence="5 6" id="KW-0804">Transcription</keyword>
<comment type="similarity">
    <text evidence="1 6">Belongs to the NusB family.</text>
</comment>
<comment type="caution">
    <text evidence="8">The sequence shown here is derived from an EMBL/GenBank/DDBJ whole genome shotgun (WGS) entry which is preliminary data.</text>
</comment>
<proteinExistence type="inferred from homology"/>
<dbReference type="GO" id="GO:0005829">
    <property type="term" value="C:cytosol"/>
    <property type="evidence" value="ECO:0007669"/>
    <property type="project" value="TreeGrafter"/>
</dbReference>
<name>V4RJ21_9HYPH</name>
<evidence type="ECO:0000259" key="7">
    <source>
        <dbReference type="Pfam" id="PF01029"/>
    </source>
</evidence>
<dbReference type="STRING" id="631454.N177_3338"/>
<dbReference type="PATRIC" id="fig|631454.5.peg.3298"/>
<dbReference type="Pfam" id="PF01029">
    <property type="entry name" value="NusB"/>
    <property type="match status" value="1"/>
</dbReference>
<dbReference type="InterPro" id="IPR035926">
    <property type="entry name" value="NusB-like_sf"/>
</dbReference>
<dbReference type="NCBIfam" id="TIGR01951">
    <property type="entry name" value="nusB"/>
    <property type="match status" value="1"/>
</dbReference>
<reference evidence="8 9" key="1">
    <citation type="journal article" date="2014" name="Genome Announc.">
        <title>Draft Genome Sequence of Lutibaculum baratangense Strain AMV1T, Isolated from a Mud Volcano in Andamans, India.</title>
        <authorList>
            <person name="Singh A."/>
            <person name="Sreenivas A."/>
            <person name="Sathyanarayana Reddy G."/>
            <person name="Pinnaka A.K."/>
            <person name="Shivaji S."/>
        </authorList>
    </citation>
    <scope>NUCLEOTIDE SEQUENCE [LARGE SCALE GENOMIC DNA]</scope>
    <source>
        <strain evidence="8 9">AMV1</strain>
    </source>
</reference>
<dbReference type="Proteomes" id="UP000017819">
    <property type="component" value="Unassembled WGS sequence"/>
</dbReference>
<gene>
    <name evidence="6" type="primary">nusB</name>
    <name evidence="8" type="ORF">N177_3338</name>
</gene>
<dbReference type="PANTHER" id="PTHR11078:SF3">
    <property type="entry name" value="ANTITERMINATION NUSB DOMAIN-CONTAINING PROTEIN"/>
    <property type="match status" value="1"/>
</dbReference>
<protein>
    <recommendedName>
        <fullName evidence="6">Transcription antitermination protein NusB</fullName>
    </recommendedName>
    <alternativeName>
        <fullName evidence="6">Antitermination factor NusB</fullName>
    </alternativeName>
</protein>
<dbReference type="GO" id="GO:0031564">
    <property type="term" value="P:transcription antitermination"/>
    <property type="evidence" value="ECO:0007669"/>
    <property type="project" value="UniProtKB-KW"/>
</dbReference>
<evidence type="ECO:0000313" key="9">
    <source>
        <dbReference type="Proteomes" id="UP000017819"/>
    </source>
</evidence>
<dbReference type="GO" id="GO:0003723">
    <property type="term" value="F:RNA binding"/>
    <property type="evidence" value="ECO:0007669"/>
    <property type="project" value="UniProtKB-UniRule"/>
</dbReference>
<dbReference type="InterPro" id="IPR006027">
    <property type="entry name" value="NusB_RsmB_TIM44"/>
</dbReference>
<evidence type="ECO:0000256" key="3">
    <source>
        <dbReference type="ARBA" id="ARBA00022884"/>
    </source>
</evidence>
<dbReference type="HAMAP" id="MF_00073">
    <property type="entry name" value="NusB"/>
    <property type="match status" value="1"/>
</dbReference>
<keyword evidence="4 6" id="KW-0805">Transcription regulation</keyword>
<evidence type="ECO:0000313" key="8">
    <source>
        <dbReference type="EMBL" id="ESR23270.1"/>
    </source>
</evidence>
<dbReference type="AlphaFoldDB" id="V4RJ21"/>
<keyword evidence="3 6" id="KW-0694">RNA-binding</keyword>
<evidence type="ECO:0000256" key="6">
    <source>
        <dbReference type="HAMAP-Rule" id="MF_00073"/>
    </source>
</evidence>
<evidence type="ECO:0000256" key="4">
    <source>
        <dbReference type="ARBA" id="ARBA00023015"/>
    </source>
</evidence>